<evidence type="ECO:0000256" key="9">
    <source>
        <dbReference type="ARBA" id="ARBA00022842"/>
    </source>
</evidence>
<evidence type="ECO:0000256" key="8">
    <source>
        <dbReference type="ARBA" id="ARBA00022840"/>
    </source>
</evidence>
<protein>
    <recommendedName>
        <fullName evidence="3">phenylalanine--tRNA ligase</fullName>
        <ecNumber evidence="3">6.1.1.20</ecNumber>
    </recommendedName>
</protein>
<evidence type="ECO:0000256" key="2">
    <source>
        <dbReference type="ARBA" id="ARBA00006703"/>
    </source>
</evidence>
<evidence type="ECO:0000313" key="14">
    <source>
        <dbReference type="Proteomes" id="UP000717585"/>
    </source>
</evidence>
<dbReference type="InterPro" id="IPR002319">
    <property type="entry name" value="Phenylalanyl-tRNA_Synthase"/>
</dbReference>
<sequence length="553" mass="61780">MAQSLDDRIVELVKGNGSISSIDIHNELVKNTNDESQLSIETIESRLRALGPDPGKDALKFTKTAVDKYFLTAEGEAILASGSSDLLLAKILQGNEEPVEQTTLKQELSKTFGAVDDRALNAIMGRLRKKQAISTEKQQEEADGKKIVKIFVSKTEKFTAAFDSVVSESDALRATLESVAKSNTLPSHITAKDFKRDYSKMIAKKPTTVYNVTVGPNIDTYNVVLETELSADDMLSGKWQDMTFKPLNFGAEGAVPDHGALHPLMKVRTEYRNILTNMGFQEMPTDHYVESSFWNFDTLFQPQQHPARDEHDTFFMKTPALAGTDVAQPDYFSSVQQTHEHGLGHIKGAETDVECQQSRGYEYEWSAMESRKNIMRTHTTAVSARMLHAIGQKYVATGEFEPVKLFSIDRVFRNETIDATHLAEFHQVEGFVCGRGLHIGHLMGIIREFFTKLGMPEVSFKPAYNPYTEPSMEIFAFHPGLNKYIEVGNSGVFRPEMLRPMGLPADVTVVAWGLSLERPTMIKCGIDKIRKLVGHKLDLDMVANDPVCRMGMN</sequence>
<dbReference type="InterPro" id="IPR045864">
    <property type="entry name" value="aa-tRNA-synth_II/BPL/LPL"/>
</dbReference>
<dbReference type="Pfam" id="PF01409">
    <property type="entry name" value="tRNA-synt_2d"/>
    <property type="match status" value="1"/>
</dbReference>
<evidence type="ECO:0000256" key="10">
    <source>
        <dbReference type="ARBA" id="ARBA00022917"/>
    </source>
</evidence>
<keyword evidence="7" id="KW-0547">Nucleotide-binding</keyword>
<dbReference type="EMBL" id="JAHDYR010000069">
    <property type="protein sequence ID" value="KAG9389646.1"/>
    <property type="molecule type" value="Genomic_DNA"/>
</dbReference>
<dbReference type="CDD" id="cd00496">
    <property type="entry name" value="PheRS_alpha_core"/>
    <property type="match status" value="1"/>
</dbReference>
<reference evidence="13" key="1">
    <citation type="submission" date="2021-05" db="EMBL/GenBank/DDBJ databases">
        <title>A free-living protist that lacks canonical eukaryotic 1 DNA replication and segregation systems.</title>
        <authorList>
            <person name="Salas-Leiva D.E."/>
            <person name="Tromer E.C."/>
            <person name="Curtis B.A."/>
            <person name="Jerlstrom-Hultqvist J."/>
            <person name="Kolisko M."/>
            <person name="Yi Z."/>
            <person name="Salas-Leiva J.S."/>
            <person name="Gallot-Lavallee L."/>
            <person name="Kops G.J.P.L."/>
            <person name="Archibald J.M."/>
            <person name="Simpson A.G.B."/>
            <person name="Roger A.J."/>
        </authorList>
    </citation>
    <scope>NUCLEOTIDE SEQUENCE</scope>
    <source>
        <strain evidence="13">BICM</strain>
    </source>
</reference>
<evidence type="ECO:0000256" key="6">
    <source>
        <dbReference type="ARBA" id="ARBA00022723"/>
    </source>
</evidence>
<dbReference type="GO" id="GO:0009328">
    <property type="term" value="C:phenylalanine-tRNA ligase complex"/>
    <property type="evidence" value="ECO:0007669"/>
    <property type="project" value="TreeGrafter"/>
</dbReference>
<keyword evidence="9" id="KW-0460">Magnesium</keyword>
<feature type="domain" description="Aminoacyl-transfer RNA synthetases class-II family profile" evidence="12">
    <location>
        <begin position="402"/>
        <end position="546"/>
    </location>
</feature>
<dbReference type="PROSITE" id="PS50862">
    <property type="entry name" value="AA_TRNA_LIGASE_II"/>
    <property type="match status" value="1"/>
</dbReference>
<dbReference type="GO" id="GO:0005829">
    <property type="term" value="C:cytosol"/>
    <property type="evidence" value="ECO:0007669"/>
    <property type="project" value="TreeGrafter"/>
</dbReference>
<comment type="caution">
    <text evidence="13">The sequence shown here is derived from an EMBL/GenBank/DDBJ whole genome shotgun (WGS) entry which is preliminary data.</text>
</comment>
<dbReference type="OrthoDB" id="238316at2759"/>
<keyword evidence="5" id="KW-0436">Ligase</keyword>
<comment type="subcellular location">
    <subcellularLocation>
        <location evidence="1">Cytoplasm</location>
    </subcellularLocation>
</comment>
<keyword evidence="14" id="KW-1185">Reference proteome</keyword>
<gene>
    <name evidence="13" type="ORF">J8273_8945</name>
</gene>
<dbReference type="GO" id="GO:0006432">
    <property type="term" value="P:phenylalanyl-tRNA aminoacylation"/>
    <property type="evidence" value="ECO:0007669"/>
    <property type="project" value="InterPro"/>
</dbReference>
<dbReference type="GO" id="GO:0000049">
    <property type="term" value="F:tRNA binding"/>
    <property type="evidence" value="ECO:0007669"/>
    <property type="project" value="InterPro"/>
</dbReference>
<dbReference type="AlphaFoldDB" id="A0A8J6BTS4"/>
<dbReference type="GO" id="GO:0005524">
    <property type="term" value="F:ATP binding"/>
    <property type="evidence" value="ECO:0007669"/>
    <property type="project" value="UniProtKB-KW"/>
</dbReference>
<name>A0A8J6BTS4_9EUKA</name>
<keyword evidence="4" id="KW-0963">Cytoplasm</keyword>
<dbReference type="Proteomes" id="UP000717585">
    <property type="component" value="Unassembled WGS sequence"/>
</dbReference>
<dbReference type="InterPro" id="IPR004529">
    <property type="entry name" value="Phe-tRNA-synth_IIc_asu"/>
</dbReference>
<dbReference type="InterPro" id="IPR006195">
    <property type="entry name" value="aa-tRNA-synth_II"/>
</dbReference>
<evidence type="ECO:0000256" key="4">
    <source>
        <dbReference type="ARBA" id="ARBA00022490"/>
    </source>
</evidence>
<evidence type="ECO:0000256" key="7">
    <source>
        <dbReference type="ARBA" id="ARBA00022741"/>
    </source>
</evidence>
<keyword evidence="8" id="KW-0067">ATP-binding</keyword>
<dbReference type="NCBIfam" id="NF003210">
    <property type="entry name" value="PRK04172.1"/>
    <property type="match status" value="1"/>
</dbReference>
<keyword evidence="6" id="KW-0479">Metal-binding</keyword>
<dbReference type="GO" id="GO:0046872">
    <property type="term" value="F:metal ion binding"/>
    <property type="evidence" value="ECO:0007669"/>
    <property type="project" value="UniProtKB-KW"/>
</dbReference>
<dbReference type="PANTHER" id="PTHR11538:SF40">
    <property type="entry name" value="PHENYLALANINE--TRNA LIGASE ALPHA SUBUNIT"/>
    <property type="match status" value="1"/>
</dbReference>
<keyword evidence="10" id="KW-0648">Protein biosynthesis</keyword>
<dbReference type="PANTHER" id="PTHR11538">
    <property type="entry name" value="PHENYLALANYL-TRNA SYNTHETASE"/>
    <property type="match status" value="1"/>
</dbReference>
<dbReference type="SUPFAM" id="SSF55681">
    <property type="entry name" value="Class II aaRS and biotin synthetases"/>
    <property type="match status" value="1"/>
</dbReference>
<evidence type="ECO:0000256" key="11">
    <source>
        <dbReference type="ARBA" id="ARBA00023146"/>
    </source>
</evidence>
<evidence type="ECO:0000256" key="5">
    <source>
        <dbReference type="ARBA" id="ARBA00022598"/>
    </source>
</evidence>
<proteinExistence type="inferred from homology"/>
<evidence type="ECO:0000256" key="3">
    <source>
        <dbReference type="ARBA" id="ARBA00012814"/>
    </source>
</evidence>
<dbReference type="GO" id="GO:0004826">
    <property type="term" value="F:phenylalanine-tRNA ligase activity"/>
    <property type="evidence" value="ECO:0007669"/>
    <property type="project" value="UniProtKB-EC"/>
</dbReference>
<dbReference type="Gene3D" id="3.30.930.10">
    <property type="entry name" value="Bira Bifunctional Protein, Domain 2"/>
    <property type="match status" value="1"/>
</dbReference>
<evidence type="ECO:0000259" key="12">
    <source>
        <dbReference type="PROSITE" id="PS50862"/>
    </source>
</evidence>
<dbReference type="NCBIfam" id="TIGR00468">
    <property type="entry name" value="pheS"/>
    <property type="match status" value="1"/>
</dbReference>
<evidence type="ECO:0000313" key="13">
    <source>
        <dbReference type="EMBL" id="KAG9389646.1"/>
    </source>
</evidence>
<keyword evidence="11" id="KW-0030">Aminoacyl-tRNA synthetase</keyword>
<accession>A0A8J6BTS4</accession>
<dbReference type="EC" id="6.1.1.20" evidence="3"/>
<comment type="similarity">
    <text evidence="2">Belongs to the class-II aminoacyl-tRNA synthetase family. Phe-tRNA synthetase alpha subunit type 2 subfamily.</text>
</comment>
<evidence type="ECO:0000256" key="1">
    <source>
        <dbReference type="ARBA" id="ARBA00004496"/>
    </source>
</evidence>
<organism evidence="13 14">
    <name type="scientific">Carpediemonas membranifera</name>
    <dbReference type="NCBI Taxonomy" id="201153"/>
    <lineage>
        <taxon>Eukaryota</taxon>
        <taxon>Metamonada</taxon>
        <taxon>Carpediemonas-like organisms</taxon>
        <taxon>Carpediemonas</taxon>
    </lineage>
</organism>